<gene>
    <name evidence="14" type="ORF">AACH11_09675</name>
</gene>
<comment type="similarity">
    <text evidence="2">Belongs to the acyl-CoA dehydrogenase family.</text>
</comment>
<evidence type="ECO:0000256" key="10">
    <source>
        <dbReference type="ARBA" id="ARBA00049493"/>
    </source>
</evidence>
<evidence type="ECO:0000256" key="3">
    <source>
        <dbReference type="ARBA" id="ARBA00022630"/>
    </source>
</evidence>
<comment type="cofactor">
    <cofactor evidence="1">
        <name>FAD</name>
        <dbReference type="ChEBI" id="CHEBI:57692"/>
    </cofactor>
</comment>
<keyword evidence="5" id="KW-0809">Transit peptide</keyword>
<dbReference type="InterPro" id="IPR006089">
    <property type="entry name" value="Acyl-CoA_DH_CS"/>
</dbReference>
<keyword evidence="3" id="KW-0285">Flavoprotein</keyword>
<dbReference type="InterPro" id="IPR036250">
    <property type="entry name" value="AcylCo_DH-like_C"/>
</dbReference>
<dbReference type="Pfam" id="PF02770">
    <property type="entry name" value="Acyl-CoA_dh_M"/>
    <property type="match status" value="1"/>
</dbReference>
<name>A0ABU9B902_9BURK</name>
<dbReference type="Pfam" id="PF00441">
    <property type="entry name" value="Acyl-CoA_dh_1"/>
    <property type="match status" value="1"/>
</dbReference>
<dbReference type="InterPro" id="IPR009100">
    <property type="entry name" value="AcylCoA_DH/oxidase_NM_dom_sf"/>
</dbReference>
<keyword evidence="15" id="KW-1185">Reference proteome</keyword>
<dbReference type="Proteomes" id="UP001368500">
    <property type="component" value="Unassembled WGS sequence"/>
</dbReference>
<evidence type="ECO:0000256" key="7">
    <source>
        <dbReference type="ARBA" id="ARBA00037899"/>
    </source>
</evidence>
<dbReference type="InterPro" id="IPR052033">
    <property type="entry name" value="Glutaryl-CoA_DH_mitochondrial"/>
</dbReference>
<evidence type="ECO:0000256" key="1">
    <source>
        <dbReference type="ARBA" id="ARBA00001974"/>
    </source>
</evidence>
<dbReference type="Gene3D" id="1.20.140.10">
    <property type="entry name" value="Butyryl-CoA Dehydrogenase, subunit A, domain 3"/>
    <property type="match status" value="1"/>
</dbReference>
<dbReference type="Gene3D" id="1.10.540.10">
    <property type="entry name" value="Acyl-CoA dehydrogenase/oxidase, N-terminal domain"/>
    <property type="match status" value="1"/>
</dbReference>
<evidence type="ECO:0000256" key="4">
    <source>
        <dbReference type="ARBA" id="ARBA00022827"/>
    </source>
</evidence>
<accession>A0ABU9B902</accession>
<evidence type="ECO:0000256" key="9">
    <source>
        <dbReference type="ARBA" id="ARBA00039033"/>
    </source>
</evidence>
<keyword evidence="4" id="KW-0274">FAD</keyword>
<evidence type="ECO:0000313" key="15">
    <source>
        <dbReference type="Proteomes" id="UP001368500"/>
    </source>
</evidence>
<evidence type="ECO:0000256" key="2">
    <source>
        <dbReference type="ARBA" id="ARBA00009347"/>
    </source>
</evidence>
<organism evidence="14 15">
    <name type="scientific">Pseudaquabacterium rugosum</name>
    <dbReference type="NCBI Taxonomy" id="2984194"/>
    <lineage>
        <taxon>Bacteria</taxon>
        <taxon>Pseudomonadati</taxon>
        <taxon>Pseudomonadota</taxon>
        <taxon>Betaproteobacteria</taxon>
        <taxon>Burkholderiales</taxon>
        <taxon>Sphaerotilaceae</taxon>
        <taxon>Pseudaquabacterium</taxon>
    </lineage>
</organism>
<evidence type="ECO:0000259" key="11">
    <source>
        <dbReference type="Pfam" id="PF00441"/>
    </source>
</evidence>
<dbReference type="InterPro" id="IPR046373">
    <property type="entry name" value="Acyl-CoA_Oxase/DH_mid-dom_sf"/>
</dbReference>
<dbReference type="PROSITE" id="PS00073">
    <property type="entry name" value="ACYL_COA_DH_2"/>
    <property type="match status" value="1"/>
</dbReference>
<feature type="domain" description="Acyl-CoA oxidase/dehydrogenase middle" evidence="12">
    <location>
        <begin position="136"/>
        <end position="227"/>
    </location>
</feature>
<comment type="pathway">
    <text evidence="7">Amino-acid metabolism; lysine degradation.</text>
</comment>
<evidence type="ECO:0000256" key="8">
    <source>
        <dbReference type="ARBA" id="ARBA00037927"/>
    </source>
</evidence>
<evidence type="ECO:0000256" key="5">
    <source>
        <dbReference type="ARBA" id="ARBA00022946"/>
    </source>
</evidence>
<comment type="caution">
    <text evidence="14">The sequence shown here is derived from an EMBL/GenBank/DDBJ whole genome shotgun (WGS) entry which is preliminary data.</text>
</comment>
<protein>
    <recommendedName>
        <fullName evidence="9">glutaryl-CoA dehydrogenase (ETF)</fullName>
        <ecNumber evidence="9">1.3.8.6</ecNumber>
    </recommendedName>
</protein>
<dbReference type="SUPFAM" id="SSF56645">
    <property type="entry name" value="Acyl-CoA dehydrogenase NM domain-like"/>
    <property type="match status" value="1"/>
</dbReference>
<keyword evidence="6" id="KW-0560">Oxidoreductase</keyword>
<dbReference type="RefSeq" id="WP_341374006.1">
    <property type="nucleotide sequence ID" value="NZ_JBBUTF010000007.1"/>
</dbReference>
<evidence type="ECO:0000313" key="14">
    <source>
        <dbReference type="EMBL" id="MEK8026226.1"/>
    </source>
</evidence>
<dbReference type="InterPro" id="IPR006091">
    <property type="entry name" value="Acyl-CoA_Oxase/DH_mid-dom"/>
</dbReference>
<evidence type="ECO:0000256" key="6">
    <source>
        <dbReference type="ARBA" id="ARBA00023002"/>
    </source>
</evidence>
<evidence type="ECO:0000259" key="12">
    <source>
        <dbReference type="Pfam" id="PF02770"/>
    </source>
</evidence>
<comment type="catalytic activity">
    <reaction evidence="10">
        <text>glutaryl-CoA + oxidized [electron-transfer flavoprotein] + 2 H(+) = (2E)-butenoyl-CoA + reduced [electron-transfer flavoprotein] + CO2</text>
        <dbReference type="Rhea" id="RHEA:13389"/>
        <dbReference type="Rhea" id="RHEA-COMP:10685"/>
        <dbReference type="Rhea" id="RHEA-COMP:10686"/>
        <dbReference type="ChEBI" id="CHEBI:15378"/>
        <dbReference type="ChEBI" id="CHEBI:16526"/>
        <dbReference type="ChEBI" id="CHEBI:57332"/>
        <dbReference type="ChEBI" id="CHEBI:57378"/>
        <dbReference type="ChEBI" id="CHEBI:57692"/>
        <dbReference type="ChEBI" id="CHEBI:58307"/>
        <dbReference type="EC" id="1.3.8.6"/>
    </reaction>
</comment>
<dbReference type="PANTHER" id="PTHR42807:SF1">
    <property type="entry name" value="GLUTARYL-COA DEHYDROGENASE, MITOCHONDRIAL"/>
    <property type="match status" value="1"/>
</dbReference>
<proteinExistence type="inferred from homology"/>
<dbReference type="EMBL" id="JBBUTF010000007">
    <property type="protein sequence ID" value="MEK8026226.1"/>
    <property type="molecule type" value="Genomic_DNA"/>
</dbReference>
<sequence>MAALAPFQWDDPLHLDAQLTDDERAVRDAARAYAQERLLPRATLAFRQESTDPAIFREMGALGLLGPTIPEAYGGAGLGYVSYGLVAREVERVDSGYRSMMSVQSSLVMVPIHEFGSEALRQKYLPKLASGEWIGCFGLTEPDHGSDPGGMVTRARKVPGGWRLTGAKMWITNAPIADVFVVWAKDDEGAIRGFVLDKGARGLSAPAVHGKVGLRTSITGEIVLDEVFCPDENAFEQVRGLKGPFTCLNSARYGIAWGALGAAEDCLHRARQYVLDRRQFGRPLAANQLIQKKLADMVTEIALGLQGCLQLGRMKEAGTAAVEVTSILKRNSCGKALDIARMSRDMMGGNGISDEFGVARHLVNLEVVNTYEGTHDIHALILGRAITGLQAFTG</sequence>
<dbReference type="SUPFAM" id="SSF47203">
    <property type="entry name" value="Acyl-CoA dehydrogenase C-terminal domain-like"/>
    <property type="match status" value="1"/>
</dbReference>
<dbReference type="Gene3D" id="2.40.110.10">
    <property type="entry name" value="Butyryl-CoA Dehydrogenase, subunit A, domain 2"/>
    <property type="match status" value="1"/>
</dbReference>
<dbReference type="EC" id="1.3.8.6" evidence="9"/>
<dbReference type="InterPro" id="IPR013786">
    <property type="entry name" value="AcylCoA_DH/ox_N"/>
</dbReference>
<feature type="domain" description="Acyl-CoA dehydrogenase/oxidase N-terminal" evidence="13">
    <location>
        <begin position="20"/>
        <end position="132"/>
    </location>
</feature>
<comment type="pathway">
    <text evidence="8">Amino-acid metabolism; tryptophan metabolism.</text>
</comment>
<dbReference type="Pfam" id="PF02771">
    <property type="entry name" value="Acyl-CoA_dh_N"/>
    <property type="match status" value="1"/>
</dbReference>
<dbReference type="PANTHER" id="PTHR42807">
    <property type="entry name" value="GLUTARYL-COA DEHYDROGENASE, MITOCHONDRIAL"/>
    <property type="match status" value="1"/>
</dbReference>
<dbReference type="CDD" id="cd01151">
    <property type="entry name" value="GCD"/>
    <property type="match status" value="1"/>
</dbReference>
<dbReference type="InterPro" id="IPR037069">
    <property type="entry name" value="AcylCoA_DH/ox_N_sf"/>
</dbReference>
<dbReference type="InterPro" id="IPR009075">
    <property type="entry name" value="AcylCo_DH/oxidase_C"/>
</dbReference>
<evidence type="ECO:0000259" key="13">
    <source>
        <dbReference type="Pfam" id="PF02771"/>
    </source>
</evidence>
<reference evidence="14 15" key="1">
    <citation type="submission" date="2024-04" db="EMBL/GenBank/DDBJ databases">
        <title>Novel species of the genus Ideonella isolated from streams.</title>
        <authorList>
            <person name="Lu H."/>
        </authorList>
    </citation>
    <scope>NUCLEOTIDE SEQUENCE [LARGE SCALE GENOMIC DNA]</scope>
    <source>
        <strain evidence="14 15">BYS139W</strain>
    </source>
</reference>
<feature type="domain" description="Acyl-CoA dehydrogenase/oxidase C-terminal" evidence="11">
    <location>
        <begin position="240"/>
        <end position="386"/>
    </location>
</feature>